<comment type="caution">
    <text evidence="3">The sequence shown here is derived from an EMBL/GenBank/DDBJ whole genome shotgun (WGS) entry which is preliminary data.</text>
</comment>
<proteinExistence type="predicted"/>
<protein>
    <recommendedName>
        <fullName evidence="2">Calcium/calmodulin-dependent protein kinase II association-domain domain-containing protein</fullName>
    </recommendedName>
</protein>
<sequence>MPPLPSIFTDTKTEKVLIDLTAQLLQSIAHGDWDTYARLCSHDVTAFEPEAGEHQVQGLDFHKFFFDLDKSQSSPPPPYEDSTTGVSPALPPPTTTLVSPHVRFLSSDRTSALITYVRLVQRATPTGGVTIKNSQETRVWEWEKKDSAWKCVHVHRSNVNVPVPAVVQPAKKCPCKAKL</sequence>
<dbReference type="GO" id="GO:0004683">
    <property type="term" value="F:calcium/calmodulin-dependent protein kinase activity"/>
    <property type="evidence" value="ECO:0007669"/>
    <property type="project" value="InterPro"/>
</dbReference>
<dbReference type="InterPro" id="IPR032710">
    <property type="entry name" value="NTF2-like_dom_sf"/>
</dbReference>
<dbReference type="InterPro" id="IPR013543">
    <property type="entry name" value="Ca/CaM-dep_prot_kinase-assoc"/>
</dbReference>
<dbReference type="EMBL" id="QEAQ01000021">
    <property type="protein sequence ID" value="TPX59806.1"/>
    <property type="molecule type" value="Genomic_DNA"/>
</dbReference>
<dbReference type="STRING" id="109895.A0A507E7I6"/>
<evidence type="ECO:0000313" key="4">
    <source>
        <dbReference type="Proteomes" id="UP000318582"/>
    </source>
</evidence>
<feature type="region of interest" description="Disordered" evidence="1">
    <location>
        <begin position="71"/>
        <end position="93"/>
    </location>
</feature>
<dbReference type="SUPFAM" id="SSF54427">
    <property type="entry name" value="NTF2-like"/>
    <property type="match status" value="1"/>
</dbReference>
<dbReference type="AlphaFoldDB" id="A0A507E7I6"/>
<organism evidence="3 4">
    <name type="scientific">Powellomyces hirtus</name>
    <dbReference type="NCBI Taxonomy" id="109895"/>
    <lineage>
        <taxon>Eukaryota</taxon>
        <taxon>Fungi</taxon>
        <taxon>Fungi incertae sedis</taxon>
        <taxon>Chytridiomycota</taxon>
        <taxon>Chytridiomycota incertae sedis</taxon>
        <taxon>Chytridiomycetes</taxon>
        <taxon>Spizellomycetales</taxon>
        <taxon>Powellomycetaceae</taxon>
        <taxon>Powellomyces</taxon>
    </lineage>
</organism>
<evidence type="ECO:0000259" key="2">
    <source>
        <dbReference type="Pfam" id="PF08332"/>
    </source>
</evidence>
<dbReference type="Gene3D" id="3.10.450.50">
    <property type="match status" value="1"/>
</dbReference>
<feature type="domain" description="Calcium/calmodulin-dependent protein kinase II association-domain" evidence="2">
    <location>
        <begin position="16"/>
        <end position="67"/>
    </location>
</feature>
<evidence type="ECO:0000256" key="1">
    <source>
        <dbReference type="SAM" id="MobiDB-lite"/>
    </source>
</evidence>
<accession>A0A507E7I6</accession>
<gene>
    <name evidence="3" type="ORF">PhCBS80983_g02176</name>
</gene>
<reference evidence="3 4" key="1">
    <citation type="journal article" date="2019" name="Sci. Rep.">
        <title>Comparative genomics of chytrid fungi reveal insights into the obligate biotrophic and pathogenic lifestyle of Synchytrium endobioticum.</title>
        <authorList>
            <person name="van de Vossenberg B.T.L.H."/>
            <person name="Warris S."/>
            <person name="Nguyen H.D.T."/>
            <person name="van Gent-Pelzer M.P.E."/>
            <person name="Joly D.L."/>
            <person name="van de Geest H.C."/>
            <person name="Bonants P.J.M."/>
            <person name="Smith D.S."/>
            <person name="Levesque C.A."/>
            <person name="van der Lee T.A.J."/>
        </authorList>
    </citation>
    <scope>NUCLEOTIDE SEQUENCE [LARGE SCALE GENOMIC DNA]</scope>
    <source>
        <strain evidence="3 4">CBS 809.83</strain>
    </source>
</reference>
<keyword evidence="4" id="KW-1185">Reference proteome</keyword>
<dbReference type="Pfam" id="PF08332">
    <property type="entry name" value="CaMKII_AD"/>
    <property type="match status" value="2"/>
</dbReference>
<feature type="domain" description="Calcium/calmodulin-dependent protein kinase II association-domain" evidence="2">
    <location>
        <begin position="95"/>
        <end position="158"/>
    </location>
</feature>
<name>A0A507E7I6_9FUNG</name>
<evidence type="ECO:0000313" key="3">
    <source>
        <dbReference type="EMBL" id="TPX59806.1"/>
    </source>
</evidence>
<dbReference type="Proteomes" id="UP000318582">
    <property type="component" value="Unassembled WGS sequence"/>
</dbReference>
<dbReference type="GO" id="GO:0005516">
    <property type="term" value="F:calmodulin binding"/>
    <property type="evidence" value="ECO:0007669"/>
    <property type="project" value="InterPro"/>
</dbReference>